<organism evidence="13 14">
    <name type="scientific">Helobdella robusta</name>
    <name type="common">Californian leech</name>
    <dbReference type="NCBI Taxonomy" id="6412"/>
    <lineage>
        <taxon>Eukaryota</taxon>
        <taxon>Metazoa</taxon>
        <taxon>Spiralia</taxon>
        <taxon>Lophotrochozoa</taxon>
        <taxon>Annelida</taxon>
        <taxon>Clitellata</taxon>
        <taxon>Hirudinea</taxon>
        <taxon>Rhynchobdellida</taxon>
        <taxon>Glossiphoniidae</taxon>
        <taxon>Helobdella</taxon>
    </lineage>
</organism>
<evidence type="ECO:0000313" key="14">
    <source>
        <dbReference type="Proteomes" id="UP000015101"/>
    </source>
</evidence>
<proteinExistence type="inferred from homology"/>
<dbReference type="CTD" id="20213397"/>
<dbReference type="EMBL" id="AMQM01000258">
    <property type="status" value="NOT_ANNOTATED_CDS"/>
    <property type="molecule type" value="Genomic_DNA"/>
</dbReference>
<evidence type="ECO:0000313" key="13">
    <source>
        <dbReference type="EnsemblMetazoa" id="HelroP62766"/>
    </source>
</evidence>
<evidence type="ECO:0000256" key="11">
    <source>
        <dbReference type="ARBA" id="ARBA00031313"/>
    </source>
</evidence>
<dbReference type="GO" id="GO:0033787">
    <property type="term" value="F:cyanocobalamin reductase (cyanide-eliminating) (NADP+) activity"/>
    <property type="evidence" value="ECO:0000318"/>
    <property type="project" value="GO_Central"/>
</dbReference>
<dbReference type="Pfam" id="PF16690">
    <property type="entry name" value="MMACHC"/>
    <property type="match status" value="1"/>
</dbReference>
<evidence type="ECO:0000256" key="2">
    <source>
        <dbReference type="ARBA" id="ARBA00001974"/>
    </source>
</evidence>
<evidence type="ECO:0000256" key="5">
    <source>
        <dbReference type="ARBA" id="ARBA00022490"/>
    </source>
</evidence>
<keyword evidence="7" id="KW-0288">FMN</keyword>
<name>T1FX49_HELRO</name>
<dbReference type="RefSeq" id="XP_009009623.1">
    <property type="nucleotide sequence ID" value="XM_009011375.1"/>
</dbReference>
<dbReference type="AlphaFoldDB" id="T1FX49"/>
<comment type="cofactor">
    <cofactor evidence="2">
        <name>FAD</name>
        <dbReference type="ChEBI" id="CHEBI:57692"/>
    </cofactor>
</comment>
<keyword evidence="5" id="KW-0963">Cytoplasm</keyword>
<dbReference type="GO" id="GO:0071949">
    <property type="term" value="F:FAD binding"/>
    <property type="evidence" value="ECO:0000318"/>
    <property type="project" value="GO_Central"/>
</dbReference>
<evidence type="ECO:0000256" key="10">
    <source>
        <dbReference type="ARBA" id="ARBA00023002"/>
    </source>
</evidence>
<comment type="subcellular location">
    <subcellularLocation>
        <location evidence="3">Cytoplasm</location>
    </subcellularLocation>
</comment>
<evidence type="ECO:0000256" key="6">
    <source>
        <dbReference type="ARBA" id="ARBA00022630"/>
    </source>
</evidence>
<dbReference type="GO" id="GO:0009235">
    <property type="term" value="P:cobalamin metabolic process"/>
    <property type="evidence" value="ECO:0000318"/>
    <property type="project" value="GO_Central"/>
</dbReference>
<reference evidence="13" key="3">
    <citation type="submission" date="2015-06" db="UniProtKB">
        <authorList>
            <consortium name="EnsemblMetazoa"/>
        </authorList>
    </citation>
    <scope>IDENTIFICATION</scope>
</reference>
<dbReference type="KEGG" id="hro:HELRODRAFT_62766"/>
<sequence length="242" mass="28311">MTELLGDISTKLHGLTLPIGLEAYPFKIGWYNDEVHKSFHLEYDYDTLAFSLVSLPKMFDILFCPFLEQWDGKGGNDALDECMRFYLNKLKSNFTDVELIHDFEFHHSKRPKVLVQTAGHVSGGVFYFQRKDIKHSDPWPENRKICGVCLHPKYGGWFGLRGILIFKNVKVPNLMKKELECFLSNEQIISLLDKFNNSWRDGTFRDVIEPLERYSTLQQKYFNVTPDERLELIEKMKYGTPV</sequence>
<dbReference type="OrthoDB" id="409189at2759"/>
<keyword evidence="10" id="KW-0560">Oxidoreductase</keyword>
<dbReference type="GeneID" id="20213397"/>
<evidence type="ECO:0000256" key="1">
    <source>
        <dbReference type="ARBA" id="ARBA00001917"/>
    </source>
</evidence>
<dbReference type="OMA" id="FQVGWYN"/>
<evidence type="ECO:0000256" key="7">
    <source>
        <dbReference type="ARBA" id="ARBA00022643"/>
    </source>
</evidence>
<dbReference type="GO" id="GO:0005737">
    <property type="term" value="C:cytoplasm"/>
    <property type="evidence" value="ECO:0000318"/>
    <property type="project" value="GO_Central"/>
</dbReference>
<evidence type="ECO:0000256" key="8">
    <source>
        <dbReference type="ARBA" id="ARBA00022827"/>
    </source>
</evidence>
<protein>
    <recommendedName>
        <fullName evidence="11">Cyanocobalamin reductase (cyanide-eliminating)</fullName>
    </recommendedName>
</protein>
<reference evidence="12 14" key="2">
    <citation type="journal article" date="2013" name="Nature">
        <title>Insights into bilaterian evolution from three spiralian genomes.</title>
        <authorList>
            <person name="Simakov O."/>
            <person name="Marletaz F."/>
            <person name="Cho S.J."/>
            <person name="Edsinger-Gonzales E."/>
            <person name="Havlak P."/>
            <person name="Hellsten U."/>
            <person name="Kuo D.H."/>
            <person name="Larsson T."/>
            <person name="Lv J."/>
            <person name="Arendt D."/>
            <person name="Savage R."/>
            <person name="Osoegawa K."/>
            <person name="de Jong P."/>
            <person name="Grimwood J."/>
            <person name="Chapman J.A."/>
            <person name="Shapiro H."/>
            <person name="Aerts A."/>
            <person name="Otillar R.P."/>
            <person name="Terry A.Y."/>
            <person name="Boore J.L."/>
            <person name="Grigoriev I.V."/>
            <person name="Lindberg D.R."/>
            <person name="Seaver E.C."/>
            <person name="Weisblat D.A."/>
            <person name="Putnam N.H."/>
            <person name="Rokhsar D.S."/>
        </authorList>
    </citation>
    <scope>NUCLEOTIDE SEQUENCE</scope>
</reference>
<comment type="cofactor">
    <cofactor evidence="1">
        <name>FMN</name>
        <dbReference type="ChEBI" id="CHEBI:58210"/>
    </cofactor>
</comment>
<dbReference type="HOGENOM" id="CLU_095722_0_0_1"/>
<evidence type="ECO:0000256" key="4">
    <source>
        <dbReference type="ARBA" id="ARBA00007762"/>
    </source>
</evidence>
<dbReference type="EMBL" id="KB095811">
    <property type="protein sequence ID" value="ESO12903.1"/>
    <property type="molecule type" value="Genomic_DNA"/>
</dbReference>
<dbReference type="GO" id="GO:0032451">
    <property type="term" value="F:demethylase activity"/>
    <property type="evidence" value="ECO:0000318"/>
    <property type="project" value="GO_Central"/>
</dbReference>
<evidence type="ECO:0000256" key="3">
    <source>
        <dbReference type="ARBA" id="ARBA00004496"/>
    </source>
</evidence>
<dbReference type="STRING" id="6412.T1FX49"/>
<dbReference type="InterPro" id="IPR032037">
    <property type="entry name" value="MMACHC"/>
</dbReference>
<reference evidence="14" key="1">
    <citation type="submission" date="2012-12" db="EMBL/GenBank/DDBJ databases">
        <authorList>
            <person name="Hellsten U."/>
            <person name="Grimwood J."/>
            <person name="Chapman J.A."/>
            <person name="Shapiro H."/>
            <person name="Aerts A."/>
            <person name="Otillar R.P."/>
            <person name="Terry A.Y."/>
            <person name="Boore J.L."/>
            <person name="Simakov O."/>
            <person name="Marletaz F."/>
            <person name="Cho S.-J."/>
            <person name="Edsinger-Gonzales E."/>
            <person name="Havlak P."/>
            <person name="Kuo D.-H."/>
            <person name="Larsson T."/>
            <person name="Lv J."/>
            <person name="Arendt D."/>
            <person name="Savage R."/>
            <person name="Osoegawa K."/>
            <person name="de Jong P."/>
            <person name="Lindberg D.R."/>
            <person name="Seaver E.C."/>
            <person name="Weisblat D.A."/>
            <person name="Putnam N.H."/>
            <person name="Grigoriev I.V."/>
            <person name="Rokhsar D.S."/>
        </authorList>
    </citation>
    <scope>NUCLEOTIDE SEQUENCE</scope>
</reference>
<dbReference type="PANTHER" id="PTHR31457">
    <property type="entry name" value="METHYLMALONIC ACIDURIA AND HOMOCYSTINURIA TYPE C PROTEIN"/>
    <property type="match status" value="1"/>
</dbReference>
<evidence type="ECO:0000256" key="9">
    <source>
        <dbReference type="ARBA" id="ARBA00022857"/>
    </source>
</evidence>
<evidence type="ECO:0000313" key="12">
    <source>
        <dbReference type="EMBL" id="ESO12903.1"/>
    </source>
</evidence>
<keyword evidence="6" id="KW-0285">Flavoprotein</keyword>
<keyword evidence="9" id="KW-0521">NADP</keyword>
<dbReference type="Proteomes" id="UP000015101">
    <property type="component" value="Unassembled WGS sequence"/>
</dbReference>
<dbReference type="eggNOG" id="KOG4552">
    <property type="taxonomic scope" value="Eukaryota"/>
</dbReference>
<gene>
    <name evidence="13" type="primary">20213397</name>
    <name evidence="12" type="ORF">HELRODRAFT_62766</name>
</gene>
<keyword evidence="8" id="KW-0274">FAD</keyword>
<comment type="similarity">
    <text evidence="4">Belongs to the MMACHC family.</text>
</comment>
<dbReference type="EnsemblMetazoa" id="HelroT62766">
    <property type="protein sequence ID" value="HelroP62766"/>
    <property type="gene ID" value="HelroG62766"/>
</dbReference>
<dbReference type="InParanoid" id="T1FX49"/>
<dbReference type="CDD" id="cd12959">
    <property type="entry name" value="MMACHC-like"/>
    <property type="match status" value="1"/>
</dbReference>
<keyword evidence="14" id="KW-1185">Reference proteome</keyword>
<accession>T1FX49</accession>
<dbReference type="PANTHER" id="PTHR31457:SF2">
    <property type="entry name" value="CYANOCOBALAMIN REDUCTASE _ ALKYLCOBALAMIN DEALKYLASE"/>
    <property type="match status" value="1"/>
</dbReference>